<dbReference type="OrthoDB" id="9804993at2"/>
<proteinExistence type="predicted"/>
<evidence type="ECO:0000313" key="1">
    <source>
        <dbReference type="EMBL" id="KAA2266170.1"/>
    </source>
</evidence>
<reference evidence="1 2" key="1">
    <citation type="submission" date="2019-09" db="EMBL/GenBank/DDBJ databases">
        <title>Goodfellowia gen. nov., a new genus of the Pseudonocardineae related to Actinoalloteichus, containing Goodfellowia coeruleoviolacea gen. nov., comb. nov. gen. nov., comb. nov.</title>
        <authorList>
            <person name="Labeda D."/>
        </authorList>
    </citation>
    <scope>NUCLEOTIDE SEQUENCE [LARGE SCALE GENOMIC DNA]</scope>
    <source>
        <strain evidence="1 2">AN110305</strain>
    </source>
</reference>
<evidence type="ECO:0008006" key="3">
    <source>
        <dbReference type="Google" id="ProtNLM"/>
    </source>
</evidence>
<organism evidence="1 2">
    <name type="scientific">Solihabitans fulvus</name>
    <dbReference type="NCBI Taxonomy" id="1892852"/>
    <lineage>
        <taxon>Bacteria</taxon>
        <taxon>Bacillati</taxon>
        <taxon>Actinomycetota</taxon>
        <taxon>Actinomycetes</taxon>
        <taxon>Pseudonocardiales</taxon>
        <taxon>Pseudonocardiaceae</taxon>
        <taxon>Solihabitans</taxon>
    </lineage>
</organism>
<dbReference type="SUPFAM" id="SSF53474">
    <property type="entry name" value="alpha/beta-Hydrolases"/>
    <property type="match status" value="1"/>
</dbReference>
<evidence type="ECO:0000313" key="2">
    <source>
        <dbReference type="Proteomes" id="UP000323454"/>
    </source>
</evidence>
<dbReference type="AlphaFoldDB" id="A0A5B2XTB8"/>
<sequence>MSSLPYVIVLHGFTGSGPEHWQSWAAGELARAGGAVEYPQFTDPDRPDRATWLAELTEHLAAAPTEVERVVLAHSLGAHLWLHHAAGEFDPALRVDRVLLVAPPGPTWEDPDVVGWQPLPLDPTGLRRAAGSTRLVTGDDDPYCAVAEATAMAEALFIDHDVVPGGAHLNIVAGYGPWPALLDWVRHGRTPLTGR</sequence>
<dbReference type="RefSeq" id="WP_149847908.1">
    <property type="nucleotide sequence ID" value="NZ_VUOB01000003.1"/>
</dbReference>
<dbReference type="InterPro" id="IPR029058">
    <property type="entry name" value="AB_hydrolase_fold"/>
</dbReference>
<dbReference type="Proteomes" id="UP000323454">
    <property type="component" value="Unassembled WGS sequence"/>
</dbReference>
<dbReference type="InterPro" id="IPR010662">
    <property type="entry name" value="RBBP9/YdeN"/>
</dbReference>
<name>A0A5B2XTB8_9PSEU</name>
<dbReference type="EMBL" id="VUOB01000003">
    <property type="protein sequence ID" value="KAA2266170.1"/>
    <property type="molecule type" value="Genomic_DNA"/>
</dbReference>
<protein>
    <recommendedName>
        <fullName evidence="3">Alpha/beta hydrolase family protein</fullName>
    </recommendedName>
</protein>
<dbReference type="Pfam" id="PF06821">
    <property type="entry name" value="Ser_hydrolase"/>
    <property type="match status" value="1"/>
</dbReference>
<reference evidence="1 2" key="2">
    <citation type="submission" date="2019-09" db="EMBL/GenBank/DDBJ databases">
        <authorList>
            <person name="Jin C."/>
        </authorList>
    </citation>
    <scope>NUCLEOTIDE SEQUENCE [LARGE SCALE GENOMIC DNA]</scope>
    <source>
        <strain evidence="1 2">AN110305</strain>
    </source>
</reference>
<accession>A0A5B2XTB8</accession>
<keyword evidence="2" id="KW-1185">Reference proteome</keyword>
<gene>
    <name evidence="1" type="ORF">F0L68_03385</name>
</gene>
<dbReference type="GO" id="GO:0016787">
    <property type="term" value="F:hydrolase activity"/>
    <property type="evidence" value="ECO:0007669"/>
    <property type="project" value="InterPro"/>
</dbReference>
<comment type="caution">
    <text evidence="1">The sequence shown here is derived from an EMBL/GenBank/DDBJ whole genome shotgun (WGS) entry which is preliminary data.</text>
</comment>
<dbReference type="Gene3D" id="3.40.50.1820">
    <property type="entry name" value="alpha/beta hydrolase"/>
    <property type="match status" value="1"/>
</dbReference>